<evidence type="ECO:0000256" key="4">
    <source>
        <dbReference type="ARBA" id="ARBA00022777"/>
    </source>
</evidence>
<keyword evidence="6" id="KW-0173">Coenzyme A biosynthesis</keyword>
<dbReference type="CDD" id="cd24085">
    <property type="entry name" value="ASKHA_NBD_PanK-II_bac"/>
    <property type="match status" value="1"/>
</dbReference>
<dbReference type="SUPFAM" id="SSF53067">
    <property type="entry name" value="Actin-like ATPase domain"/>
    <property type="match status" value="1"/>
</dbReference>
<gene>
    <name evidence="7" type="primary">coaW</name>
    <name evidence="7" type="ORF">ACFODW_15560</name>
</gene>
<keyword evidence="5" id="KW-0067">ATP-binding</keyword>
<comment type="caution">
    <text evidence="7">The sequence shown here is derived from an EMBL/GenBank/DDBJ whole genome shotgun (WGS) entry which is preliminary data.</text>
</comment>
<dbReference type="EMBL" id="JBHRRZ010000038">
    <property type="protein sequence ID" value="MFC2949739.1"/>
    <property type="molecule type" value="Genomic_DNA"/>
</dbReference>
<evidence type="ECO:0000313" key="7">
    <source>
        <dbReference type="EMBL" id="MFC2949739.1"/>
    </source>
</evidence>
<name>A0ABV7AA57_9BACI</name>
<evidence type="ECO:0000256" key="2">
    <source>
        <dbReference type="ARBA" id="ARBA00022679"/>
    </source>
</evidence>
<dbReference type="EC" id="2.7.1.33" evidence="7"/>
<evidence type="ECO:0000313" key="8">
    <source>
        <dbReference type="Proteomes" id="UP001595387"/>
    </source>
</evidence>
<accession>A0ABV7AA57</accession>
<dbReference type="Gene3D" id="3.30.420.40">
    <property type="match status" value="1"/>
</dbReference>
<keyword evidence="3" id="KW-0547">Nucleotide-binding</keyword>
<dbReference type="InterPro" id="IPR011602">
    <property type="entry name" value="Type_II_PanK_bac"/>
</dbReference>
<keyword evidence="4 7" id="KW-0418">Kinase</keyword>
<organism evidence="7 8">
    <name type="scientific">Virgibacillus sediminis</name>
    <dbReference type="NCBI Taxonomy" id="202260"/>
    <lineage>
        <taxon>Bacteria</taxon>
        <taxon>Bacillati</taxon>
        <taxon>Bacillota</taxon>
        <taxon>Bacilli</taxon>
        <taxon>Bacillales</taxon>
        <taxon>Bacillaceae</taxon>
        <taxon>Virgibacillus</taxon>
    </lineage>
</organism>
<dbReference type="PANTHER" id="PTHR12280:SF20">
    <property type="entry name" value="4'-PHOSPHOPANTETHEINE PHOSPHATASE"/>
    <property type="match status" value="1"/>
</dbReference>
<keyword evidence="8" id="KW-1185">Reference proteome</keyword>
<dbReference type="PIRSF" id="PIRSF036940">
    <property type="entry name" value="PanK_bac_aCoA"/>
    <property type="match status" value="1"/>
</dbReference>
<evidence type="ECO:0000256" key="1">
    <source>
        <dbReference type="ARBA" id="ARBA00022490"/>
    </source>
</evidence>
<evidence type="ECO:0000256" key="3">
    <source>
        <dbReference type="ARBA" id="ARBA00022741"/>
    </source>
</evidence>
<dbReference type="Proteomes" id="UP001595387">
    <property type="component" value="Unassembled WGS sequence"/>
</dbReference>
<dbReference type="Pfam" id="PF03630">
    <property type="entry name" value="Fumble"/>
    <property type="match status" value="1"/>
</dbReference>
<dbReference type="InterPro" id="IPR004567">
    <property type="entry name" value="Type_II_PanK"/>
</dbReference>
<dbReference type="NCBIfam" id="NF009842">
    <property type="entry name" value="PRK13317.1"/>
    <property type="match status" value="1"/>
</dbReference>
<evidence type="ECO:0000256" key="5">
    <source>
        <dbReference type="ARBA" id="ARBA00022840"/>
    </source>
</evidence>
<sequence>METRIGIDAGGTLTKLAYEEKGRIHTKAYPNGQLDAMLQWLQFTYPEARLTVTGGKSGLIQQKSRVPVENVDEFTALTEGTRFLLEEEKRDEVKSFILVSVGTGTSIFRVTPDSYERLFGTGIGGGTWYGLGIRLTGEKSFPELVKLAEQGDRSKNDLLVKDIYAGGEAPPISGELTAANYGKAHVMDHATSADHMASLTQLVGETIIMLAGQAASMQQVGQIVFTGSTLNGNLPLRNVLAGFQEMLPYEPIFLQRGGHAGAIGCLLM</sequence>
<keyword evidence="2 7" id="KW-0808">Transferase</keyword>
<dbReference type="RefSeq" id="WP_390307710.1">
    <property type="nucleotide sequence ID" value="NZ_JBHRRZ010000038.1"/>
</dbReference>
<dbReference type="InterPro" id="IPR043129">
    <property type="entry name" value="ATPase_NBD"/>
</dbReference>
<evidence type="ECO:0000256" key="6">
    <source>
        <dbReference type="ARBA" id="ARBA00022993"/>
    </source>
</evidence>
<dbReference type="PANTHER" id="PTHR12280">
    <property type="entry name" value="PANTOTHENATE KINASE"/>
    <property type="match status" value="1"/>
</dbReference>
<protein>
    <submittedName>
        <fullName evidence="7">Type II pantothenate kinase</fullName>
        <ecNumber evidence="7">2.7.1.33</ecNumber>
    </submittedName>
</protein>
<dbReference type="GO" id="GO:0004594">
    <property type="term" value="F:pantothenate kinase activity"/>
    <property type="evidence" value="ECO:0007669"/>
    <property type="project" value="UniProtKB-EC"/>
</dbReference>
<proteinExistence type="predicted"/>
<keyword evidence="1" id="KW-0963">Cytoplasm</keyword>
<reference evidence="8" key="1">
    <citation type="journal article" date="2019" name="Int. J. Syst. Evol. Microbiol.">
        <title>The Global Catalogue of Microorganisms (GCM) 10K type strain sequencing project: providing services to taxonomists for standard genome sequencing and annotation.</title>
        <authorList>
            <consortium name="The Broad Institute Genomics Platform"/>
            <consortium name="The Broad Institute Genome Sequencing Center for Infectious Disease"/>
            <person name="Wu L."/>
            <person name="Ma J."/>
        </authorList>
    </citation>
    <scope>NUCLEOTIDE SEQUENCE [LARGE SCALE GENOMIC DNA]</scope>
    <source>
        <strain evidence="8">KCTC 13193</strain>
    </source>
</reference>